<dbReference type="STRING" id="41047.A0A397HVU7"/>
<proteinExistence type="predicted"/>
<dbReference type="EMBL" id="NKHU02000007">
    <property type="protein sequence ID" value="RHZ67361.1"/>
    <property type="molecule type" value="Genomic_DNA"/>
</dbReference>
<dbReference type="RefSeq" id="XP_026618612.1">
    <property type="nucleotide sequence ID" value="XM_026763024.1"/>
</dbReference>
<keyword evidence="2" id="KW-1185">Reference proteome</keyword>
<dbReference type="AlphaFoldDB" id="A0A397HVU7"/>
<dbReference type="Pfam" id="PF11917">
    <property type="entry name" value="DUF3435"/>
    <property type="match status" value="1"/>
</dbReference>
<sequence length="214" mass="24265">MSPYRGILPRNRDVFTTGRSRLHPRRPCFTASGLLVHPSIAHNAGGSIMGLREGRHKAPPFNFKKRVKELPILRGTCQDAAGLLVTNPQRALQYHQGRQWEAAASESAGFKDKGTLYKYRKGGRGEYKSEWHLDEHSWNCIMDDTQQVPVISIPRDTRADIESNHWGEQIKFTPDDSQIQPERIALANLEFDIRCKNFDQTGVRSQDLVGVNDT</sequence>
<reference evidence="1" key="1">
    <citation type="submission" date="2018-08" db="EMBL/GenBank/DDBJ databases">
        <title>Draft genome sequence of azole-resistant Aspergillus thermomutatus (Neosartorya pseudofischeri) strain HMR AF 39, isolated from a human nasal aspirate.</title>
        <authorList>
            <person name="Parent-Michaud M."/>
            <person name="Dufresne P.J."/>
            <person name="Fournier E."/>
            <person name="Martineau C."/>
            <person name="Moreira S."/>
            <person name="Perkins V."/>
            <person name="De Repentigny L."/>
            <person name="Dufresne S.F."/>
        </authorList>
    </citation>
    <scope>NUCLEOTIDE SEQUENCE [LARGE SCALE GENOMIC DNA]</scope>
    <source>
        <strain evidence="1">HMR AF 39</strain>
    </source>
</reference>
<dbReference type="VEuPathDB" id="FungiDB:CDV56_109405"/>
<evidence type="ECO:0000313" key="1">
    <source>
        <dbReference type="EMBL" id="RHZ67361.1"/>
    </source>
</evidence>
<dbReference type="GeneID" id="38131379"/>
<accession>A0A397HVU7</accession>
<dbReference type="InterPro" id="IPR021842">
    <property type="entry name" value="DUF3435"/>
</dbReference>
<name>A0A397HVU7_ASPTH</name>
<protein>
    <submittedName>
        <fullName evidence="1">Uncharacterized protein</fullName>
    </submittedName>
</protein>
<evidence type="ECO:0000313" key="2">
    <source>
        <dbReference type="Proteomes" id="UP000215305"/>
    </source>
</evidence>
<comment type="caution">
    <text evidence="1">The sequence shown here is derived from an EMBL/GenBank/DDBJ whole genome shotgun (WGS) entry which is preliminary data.</text>
</comment>
<dbReference type="Proteomes" id="UP000215305">
    <property type="component" value="Unassembled WGS sequence"/>
</dbReference>
<organism evidence="1 2">
    <name type="scientific">Aspergillus thermomutatus</name>
    <name type="common">Neosartorya pseudofischeri</name>
    <dbReference type="NCBI Taxonomy" id="41047"/>
    <lineage>
        <taxon>Eukaryota</taxon>
        <taxon>Fungi</taxon>
        <taxon>Dikarya</taxon>
        <taxon>Ascomycota</taxon>
        <taxon>Pezizomycotina</taxon>
        <taxon>Eurotiomycetes</taxon>
        <taxon>Eurotiomycetidae</taxon>
        <taxon>Eurotiales</taxon>
        <taxon>Aspergillaceae</taxon>
        <taxon>Aspergillus</taxon>
        <taxon>Aspergillus subgen. Fumigati</taxon>
    </lineage>
</organism>
<gene>
    <name evidence="1" type="ORF">CDV56_109405</name>
</gene>